<name>A0ABT2E1E6_9ENTR</name>
<dbReference type="RefSeq" id="WP_258988297.1">
    <property type="nucleotide sequence ID" value="NZ_JALIGE010000073.1"/>
</dbReference>
<keyword evidence="3" id="KW-1185">Reference proteome</keyword>
<evidence type="ECO:0008006" key="4">
    <source>
        <dbReference type="Google" id="ProtNLM"/>
    </source>
</evidence>
<sequence length="162" mass="17302">MKKLLLASLGVLVLSGCVPKAPKPITLPAFPQSEYDALKLSGSEVLTGQAFLKTVGGDVKVAAGSPVVLMPKTTYTDFQFSICNGYVRCEQEDMRAAKYEKVTTADAEGKFEFNDVAPGDYYVQTTVTWMRPSSAGLVQEGGALMAKAIIKPGAKNTVMVTK</sequence>
<dbReference type="SUPFAM" id="SSF117074">
    <property type="entry name" value="Hypothetical protein PA1324"/>
    <property type="match status" value="1"/>
</dbReference>
<gene>
    <name evidence="2" type="ORF">MUU47_11280</name>
</gene>
<comment type="caution">
    <text evidence="2">The sequence shown here is derived from an EMBL/GenBank/DDBJ whole genome shotgun (WGS) entry which is preliminary data.</text>
</comment>
<proteinExistence type="predicted"/>
<evidence type="ECO:0000313" key="2">
    <source>
        <dbReference type="EMBL" id="MCS2161689.1"/>
    </source>
</evidence>
<evidence type="ECO:0000256" key="1">
    <source>
        <dbReference type="SAM" id="SignalP"/>
    </source>
</evidence>
<keyword evidence="1" id="KW-0732">Signal</keyword>
<organism evidence="2 3">
    <name type="scientific">Scandinavium hiltneri</name>
    <dbReference type="NCBI Taxonomy" id="2926519"/>
    <lineage>
        <taxon>Bacteria</taxon>
        <taxon>Pseudomonadati</taxon>
        <taxon>Pseudomonadota</taxon>
        <taxon>Gammaproteobacteria</taxon>
        <taxon>Enterobacterales</taxon>
        <taxon>Enterobacteriaceae</taxon>
        <taxon>Scandinavium</taxon>
    </lineage>
</organism>
<dbReference type="Proteomes" id="UP001205357">
    <property type="component" value="Unassembled WGS sequence"/>
</dbReference>
<reference evidence="2 3" key="1">
    <citation type="submission" date="2022-04" db="EMBL/GenBank/DDBJ databases">
        <title>Proposal of a three novel species of Scandinavium, Scandinavium hiltneri, Scandinavium manionii, Scandinavium tedordense.</title>
        <authorList>
            <person name="Maddock D.W."/>
            <person name="Brady C.L."/>
            <person name="Denman S."/>
            <person name="Arnold D."/>
        </authorList>
    </citation>
    <scope>NUCLEOTIDE SEQUENCE [LARGE SCALE GENOMIC DNA]</scope>
    <source>
        <strain evidence="2 3">H11S7</strain>
    </source>
</reference>
<dbReference type="PROSITE" id="PS51257">
    <property type="entry name" value="PROKAR_LIPOPROTEIN"/>
    <property type="match status" value="1"/>
</dbReference>
<feature type="chain" id="PRO_5045799254" description="Carboxypeptidase regulatory-like domain-containing protein" evidence="1">
    <location>
        <begin position="21"/>
        <end position="162"/>
    </location>
</feature>
<protein>
    <recommendedName>
        <fullName evidence="4">Carboxypeptidase regulatory-like domain-containing protein</fullName>
    </recommendedName>
</protein>
<feature type="signal peptide" evidence="1">
    <location>
        <begin position="1"/>
        <end position="20"/>
    </location>
</feature>
<dbReference type="EMBL" id="JALIGE010000073">
    <property type="protein sequence ID" value="MCS2161689.1"/>
    <property type="molecule type" value="Genomic_DNA"/>
</dbReference>
<evidence type="ECO:0000313" key="3">
    <source>
        <dbReference type="Proteomes" id="UP001205357"/>
    </source>
</evidence>
<accession>A0ABT2E1E6</accession>